<dbReference type="AlphaFoldDB" id="D1PC83"/>
<dbReference type="PaxDb" id="537011-PREVCOP_04815"/>
<evidence type="ECO:0000313" key="2">
    <source>
        <dbReference type="EMBL" id="EFB35535.1"/>
    </source>
</evidence>
<dbReference type="HOGENOM" id="CLU_3028458_0_0_10"/>
<protein>
    <submittedName>
        <fullName evidence="2">Uncharacterized protein</fullName>
    </submittedName>
</protein>
<keyword evidence="1" id="KW-1133">Transmembrane helix</keyword>
<keyword evidence="3" id="KW-1185">Reference proteome</keyword>
<proteinExistence type="predicted"/>
<organism evidence="2 3">
    <name type="scientific">Segatella copri DSM 18205</name>
    <dbReference type="NCBI Taxonomy" id="537011"/>
    <lineage>
        <taxon>Bacteria</taxon>
        <taxon>Pseudomonadati</taxon>
        <taxon>Bacteroidota</taxon>
        <taxon>Bacteroidia</taxon>
        <taxon>Bacteroidales</taxon>
        <taxon>Prevotellaceae</taxon>
        <taxon>Segatella</taxon>
    </lineage>
</organism>
<dbReference type="Proteomes" id="UP000004477">
    <property type="component" value="Unassembled WGS sequence"/>
</dbReference>
<dbReference type="STRING" id="537011.PREVCOP_04815"/>
<dbReference type="EMBL" id="ACBX02000014">
    <property type="protein sequence ID" value="EFB35535.1"/>
    <property type="molecule type" value="Genomic_DNA"/>
</dbReference>
<gene>
    <name evidence="2" type="ORF">PREVCOP_04815</name>
</gene>
<feature type="transmembrane region" description="Helical" evidence="1">
    <location>
        <begin position="12"/>
        <end position="33"/>
    </location>
</feature>
<evidence type="ECO:0000313" key="3">
    <source>
        <dbReference type="Proteomes" id="UP000004477"/>
    </source>
</evidence>
<keyword evidence="1" id="KW-0812">Transmembrane</keyword>
<sequence length="55" mass="6701">MSKDTFCPFETYFCYFETMVLIFFSYLCTIELFEENITLAFTFSRNKKNKGWPTR</sequence>
<keyword evidence="1" id="KW-0472">Membrane</keyword>
<evidence type="ECO:0000256" key="1">
    <source>
        <dbReference type="SAM" id="Phobius"/>
    </source>
</evidence>
<name>D1PC83_9BACT</name>
<accession>D1PC83</accession>
<comment type="caution">
    <text evidence="2">The sequence shown here is derived from an EMBL/GenBank/DDBJ whole genome shotgun (WGS) entry which is preliminary data.</text>
</comment>
<reference evidence="2" key="1">
    <citation type="submission" date="2009-11" db="EMBL/GenBank/DDBJ databases">
        <authorList>
            <person name="Weinstock G."/>
            <person name="Sodergren E."/>
            <person name="Clifton S."/>
            <person name="Fulton L."/>
            <person name="Fulton B."/>
            <person name="Courtney L."/>
            <person name="Fronick C."/>
            <person name="Harrison M."/>
            <person name="Strong C."/>
            <person name="Farmer C."/>
            <person name="Delahaunty K."/>
            <person name="Markovic C."/>
            <person name="Hall O."/>
            <person name="Minx P."/>
            <person name="Tomlinson C."/>
            <person name="Mitreva M."/>
            <person name="Nelson J."/>
            <person name="Hou S."/>
            <person name="Wollam A."/>
            <person name="Pepin K.H."/>
            <person name="Johnson M."/>
            <person name="Bhonagiri V."/>
            <person name="Nash W.E."/>
            <person name="Warren W."/>
            <person name="Chinwalla A."/>
            <person name="Mardis E.R."/>
            <person name="Wilson R.K."/>
        </authorList>
    </citation>
    <scope>NUCLEOTIDE SEQUENCE [LARGE SCALE GENOMIC DNA]</scope>
    <source>
        <strain evidence="2">DSM 18205</strain>
    </source>
</reference>